<protein>
    <submittedName>
        <fullName evidence="1">Uncharacterized protein</fullName>
    </submittedName>
</protein>
<gene>
    <name evidence="1" type="ORF">E2C01_044969</name>
</gene>
<name>A0A5B7G0V0_PORTR</name>
<keyword evidence="2" id="KW-1185">Reference proteome</keyword>
<dbReference type="Proteomes" id="UP000324222">
    <property type="component" value="Unassembled WGS sequence"/>
</dbReference>
<accession>A0A5B7G0V0</accession>
<comment type="caution">
    <text evidence="1">The sequence shown here is derived from an EMBL/GenBank/DDBJ whole genome shotgun (WGS) entry which is preliminary data.</text>
</comment>
<dbReference type="AlphaFoldDB" id="A0A5B7G0V0"/>
<organism evidence="1 2">
    <name type="scientific">Portunus trituberculatus</name>
    <name type="common">Swimming crab</name>
    <name type="synonym">Neptunus trituberculatus</name>
    <dbReference type="NCBI Taxonomy" id="210409"/>
    <lineage>
        <taxon>Eukaryota</taxon>
        <taxon>Metazoa</taxon>
        <taxon>Ecdysozoa</taxon>
        <taxon>Arthropoda</taxon>
        <taxon>Crustacea</taxon>
        <taxon>Multicrustacea</taxon>
        <taxon>Malacostraca</taxon>
        <taxon>Eumalacostraca</taxon>
        <taxon>Eucarida</taxon>
        <taxon>Decapoda</taxon>
        <taxon>Pleocyemata</taxon>
        <taxon>Brachyura</taxon>
        <taxon>Eubrachyura</taxon>
        <taxon>Portunoidea</taxon>
        <taxon>Portunidae</taxon>
        <taxon>Portuninae</taxon>
        <taxon>Portunus</taxon>
    </lineage>
</organism>
<reference evidence="1 2" key="1">
    <citation type="submission" date="2019-05" db="EMBL/GenBank/DDBJ databases">
        <title>Another draft genome of Portunus trituberculatus and its Hox gene families provides insights of decapod evolution.</title>
        <authorList>
            <person name="Jeong J.-H."/>
            <person name="Song I."/>
            <person name="Kim S."/>
            <person name="Choi T."/>
            <person name="Kim D."/>
            <person name="Ryu S."/>
            <person name="Kim W."/>
        </authorList>
    </citation>
    <scope>NUCLEOTIDE SEQUENCE [LARGE SCALE GENOMIC DNA]</scope>
    <source>
        <tissue evidence="1">Muscle</tissue>
    </source>
</reference>
<evidence type="ECO:0000313" key="1">
    <source>
        <dbReference type="EMBL" id="MPC51129.1"/>
    </source>
</evidence>
<proteinExistence type="predicted"/>
<dbReference type="EMBL" id="VSRR010009968">
    <property type="protein sequence ID" value="MPC51129.1"/>
    <property type="molecule type" value="Genomic_DNA"/>
</dbReference>
<evidence type="ECO:0000313" key="2">
    <source>
        <dbReference type="Proteomes" id="UP000324222"/>
    </source>
</evidence>
<sequence>MYTLSLQTPHNFPRSDALALITDRGKMVNFLVVDIRCGNPALLSTIPRPTWRCKNRCVARWLSGSVEMAATLIFVMVL</sequence>